<evidence type="ECO:0000259" key="1">
    <source>
        <dbReference type="Pfam" id="PF01370"/>
    </source>
</evidence>
<proteinExistence type="predicted"/>
<feature type="domain" description="ImpA N-terminal" evidence="2">
    <location>
        <begin position="10"/>
        <end position="133"/>
    </location>
</feature>
<dbReference type="PANTHER" id="PTHR43245:SF13">
    <property type="entry name" value="UDP-D-APIOSE_UDP-D-XYLOSE SYNTHASE 2"/>
    <property type="match status" value="1"/>
</dbReference>
<feature type="domain" description="NAD-dependent epimerase/dehydratase" evidence="1">
    <location>
        <begin position="240"/>
        <end position="479"/>
    </location>
</feature>
<keyword evidence="4" id="KW-1185">Reference proteome</keyword>
<dbReference type="SUPFAM" id="SSF51735">
    <property type="entry name" value="NAD(P)-binding Rossmann-fold domains"/>
    <property type="match status" value="1"/>
</dbReference>
<evidence type="ECO:0000313" key="3">
    <source>
        <dbReference type="EMBL" id="MBK1662283.1"/>
    </source>
</evidence>
<dbReference type="Pfam" id="PF01370">
    <property type="entry name" value="Epimerase"/>
    <property type="match status" value="1"/>
</dbReference>
<dbReference type="PRINTS" id="PR01713">
    <property type="entry name" value="NUCEPIMERASE"/>
</dbReference>
<dbReference type="InterPro" id="IPR050177">
    <property type="entry name" value="Lipid_A_modif_metabolic_enz"/>
</dbReference>
<organism evidence="3 4">
    <name type="scientific">Paracraurococcus ruber</name>
    <dbReference type="NCBI Taxonomy" id="77675"/>
    <lineage>
        <taxon>Bacteria</taxon>
        <taxon>Pseudomonadati</taxon>
        <taxon>Pseudomonadota</taxon>
        <taxon>Alphaproteobacteria</taxon>
        <taxon>Acetobacterales</taxon>
        <taxon>Roseomonadaceae</taxon>
        <taxon>Paracraurococcus</taxon>
    </lineage>
</organism>
<dbReference type="InterPro" id="IPR001509">
    <property type="entry name" value="Epimerase_deHydtase"/>
</dbReference>
<dbReference type="InterPro" id="IPR010657">
    <property type="entry name" value="ImpA_N"/>
</dbReference>
<dbReference type="Gene3D" id="3.40.50.720">
    <property type="entry name" value="NAD(P)-binding Rossmann-like Domain"/>
    <property type="match status" value="1"/>
</dbReference>
<comment type="caution">
    <text evidence="3">The sequence shown here is derived from an EMBL/GenBank/DDBJ whole genome shotgun (WGS) entry which is preliminary data.</text>
</comment>
<name>A0ABS1D717_9PROT</name>
<dbReference type="EMBL" id="NRSG01000505">
    <property type="protein sequence ID" value="MBK1662283.1"/>
    <property type="molecule type" value="Genomic_DNA"/>
</dbReference>
<accession>A0ABS1D717</accession>
<dbReference type="PANTHER" id="PTHR43245">
    <property type="entry name" value="BIFUNCTIONAL POLYMYXIN RESISTANCE PROTEIN ARNA"/>
    <property type="match status" value="1"/>
</dbReference>
<reference evidence="3 4" key="1">
    <citation type="journal article" date="2020" name="Microorganisms">
        <title>Osmotic Adaptation and Compatible Solute Biosynthesis of Phototrophic Bacteria as Revealed from Genome Analyses.</title>
        <authorList>
            <person name="Imhoff J.F."/>
            <person name="Rahn T."/>
            <person name="Kunzel S."/>
            <person name="Keller A."/>
            <person name="Neulinger S.C."/>
        </authorList>
    </citation>
    <scope>NUCLEOTIDE SEQUENCE [LARGE SCALE GENOMIC DNA]</scope>
    <source>
        <strain evidence="3 4">DSM 15382</strain>
    </source>
</reference>
<dbReference type="RefSeq" id="WP_200306660.1">
    <property type="nucleotide sequence ID" value="NZ_NRSG01000505.1"/>
</dbReference>
<evidence type="ECO:0000259" key="2">
    <source>
        <dbReference type="Pfam" id="PF06812"/>
    </source>
</evidence>
<evidence type="ECO:0000313" key="4">
    <source>
        <dbReference type="Proteomes" id="UP000697995"/>
    </source>
</evidence>
<dbReference type="Proteomes" id="UP000697995">
    <property type="component" value="Unassembled WGS sequence"/>
</dbReference>
<dbReference type="Pfam" id="PF06812">
    <property type="entry name" value="ImpA_N"/>
    <property type="match status" value="1"/>
</dbReference>
<dbReference type="InterPro" id="IPR036291">
    <property type="entry name" value="NAD(P)-bd_dom_sf"/>
</dbReference>
<sequence length="558" mass="60694">MALLDLEALLQPIPGALPGGPCLRDDPVFDEIRDLRREDDAQAPRGVWRSKLKQADWPQVIARAQEMLATGSKDLQLAAWLAEALAVRHGPPGLAAGFALLEGLVKRFWPFLWPAPGDDPEDDARAAVLDWLDARLPERLMLQPMATAGEPPPTWHDHASLQRRRAGPHRLSPEEEERAAALAKAVARTPTAAYREMLLGVLRAEAAVDGVLAALRGVPRKGAGRMTDAERAAQWRGKRVLVTGGAGFLGSALCHELARLGARVTAIDAMMPDGGANIANLEGASVLLVRGDIREVELHSLCQDVDVLFNMAAQTSHMGGQKDPVSDIAINAVAQVRLIGVMREAAPKAAVVHASTRQFYGKPLRLPVDELHPVQPPDANGVSKFAGEQYWLLEQRVLGRPVVSLRLTNCYGPRLRIRDAKQTFLGIWLRQVLRDEGFEVWGGEQLRDLTYVDDVVRAFLLAAEQAARPELAGRVFNLGGSPPASLLELADLLIAANGGQGHYAVKSFPADRAPIDIGSYHADDRAFRAATGWAPQVGLAEGLARSLEWYRARLKDYT</sequence>
<protein>
    <submittedName>
        <fullName evidence="3">Uncharacterized protein</fullName>
    </submittedName>
</protein>
<gene>
    <name evidence="3" type="ORF">CKO45_29285</name>
</gene>